<dbReference type="GO" id="GO:0003677">
    <property type="term" value="F:DNA binding"/>
    <property type="evidence" value="ECO:0007669"/>
    <property type="project" value="InterPro"/>
</dbReference>
<dbReference type="Proteomes" id="UP000199158">
    <property type="component" value="Unassembled WGS sequence"/>
</dbReference>
<dbReference type="EMBL" id="FOCG01000003">
    <property type="protein sequence ID" value="SEN07121.1"/>
    <property type="molecule type" value="Genomic_DNA"/>
</dbReference>
<accession>A0A1H8DIG6</accession>
<evidence type="ECO:0000313" key="2">
    <source>
        <dbReference type="Proteomes" id="UP000199158"/>
    </source>
</evidence>
<sequence>MRIVATRKIDELGRIMLTKELRETMNWKTGDSLNLTCTKEGVLLSSPQQACILCGGSNDLLTLNEKPICRQCIQAIQHL</sequence>
<name>A0A1H8DIG6_9FIRM</name>
<dbReference type="STRING" id="474960.SAMN05216180_2628"/>
<evidence type="ECO:0000313" key="1">
    <source>
        <dbReference type="EMBL" id="SEN07121.1"/>
    </source>
</evidence>
<dbReference type="OrthoDB" id="1868559at2"/>
<dbReference type="InterPro" id="IPR007159">
    <property type="entry name" value="SpoVT-AbrB_dom"/>
</dbReference>
<dbReference type="SUPFAM" id="SSF89447">
    <property type="entry name" value="AbrB/MazE/MraZ-like"/>
    <property type="match status" value="1"/>
</dbReference>
<gene>
    <name evidence="1" type="ORF">SAMN05216180_2628</name>
</gene>
<dbReference type="Gene3D" id="2.10.260.10">
    <property type="match status" value="1"/>
</dbReference>
<reference evidence="1 2" key="1">
    <citation type="submission" date="2016-10" db="EMBL/GenBank/DDBJ databases">
        <authorList>
            <person name="de Groot N.N."/>
        </authorList>
    </citation>
    <scope>NUCLEOTIDE SEQUENCE [LARGE SCALE GENOMIC DNA]</scope>
    <source>
        <strain evidence="1 2">CGMCC 1.5070</strain>
    </source>
</reference>
<protein>
    <submittedName>
        <fullName evidence="1">Transcriptional pleiotropic regulator of transition state genes</fullName>
    </submittedName>
</protein>
<dbReference type="AlphaFoldDB" id="A0A1H8DIG6"/>
<keyword evidence="2" id="KW-1185">Reference proteome</keyword>
<dbReference type="InterPro" id="IPR037914">
    <property type="entry name" value="SpoVT-AbrB_sf"/>
</dbReference>
<proteinExistence type="predicted"/>
<dbReference type="RefSeq" id="WP_092755922.1">
    <property type="nucleotide sequence ID" value="NZ_FOCG01000003.1"/>
</dbReference>
<organism evidence="1 2">
    <name type="scientific">Hydrogenoanaerobacterium saccharovorans</name>
    <dbReference type="NCBI Taxonomy" id="474960"/>
    <lineage>
        <taxon>Bacteria</taxon>
        <taxon>Bacillati</taxon>
        <taxon>Bacillota</taxon>
        <taxon>Clostridia</taxon>
        <taxon>Eubacteriales</taxon>
        <taxon>Oscillospiraceae</taxon>
        <taxon>Hydrogenoanaerobacterium</taxon>
    </lineage>
</organism>
<dbReference type="NCBIfam" id="TIGR01439">
    <property type="entry name" value="lp_hng_hel_AbrB"/>
    <property type="match status" value="1"/>
</dbReference>